<dbReference type="PANTHER" id="PTHR47495">
    <property type="entry name" value="ALDEHYDE DEHYDROGENASE"/>
    <property type="match status" value="1"/>
</dbReference>
<organism evidence="3 4">
    <name type="scientific">Sphingorhabdus lacus</name>
    <dbReference type="NCBI Taxonomy" id="392610"/>
    <lineage>
        <taxon>Bacteria</taxon>
        <taxon>Pseudomonadati</taxon>
        <taxon>Pseudomonadota</taxon>
        <taxon>Alphaproteobacteria</taxon>
        <taxon>Sphingomonadales</taxon>
        <taxon>Sphingomonadaceae</taxon>
        <taxon>Sphingorhabdus</taxon>
    </lineage>
</organism>
<gene>
    <name evidence="3" type="ORF">EUU25_09680</name>
</gene>
<dbReference type="InterPro" id="IPR036856">
    <property type="entry name" value="Ald_Oxase/Xan_DH_a/b_sf"/>
</dbReference>
<dbReference type="InterPro" id="IPR000674">
    <property type="entry name" value="Ald_Oxase/Xan_DH_a/b"/>
</dbReference>
<reference evidence="4" key="1">
    <citation type="submission" date="2019-01" db="EMBL/GenBank/DDBJ databases">
        <title>Sphingorhabdus lacus sp.nov., isolated from an oligotrophic freshwater lake.</title>
        <authorList>
            <person name="Park M."/>
        </authorList>
    </citation>
    <scope>NUCLEOTIDE SEQUENCE [LARGE SCALE GENOMIC DNA]</scope>
    <source>
        <strain evidence="4">IMCC1753</strain>
    </source>
</reference>
<feature type="domain" description="Aldehyde oxidase/xanthine dehydrogenase a/b hammerhead" evidence="2">
    <location>
        <begin position="244"/>
        <end position="322"/>
    </location>
</feature>
<sequence length="758" mass="80625">MTNGSEEEGGISRRKILIGGGVGVGLLVSWALWPRRYLPNMRAAKGEHLFGPWLKIAEDGKVIVGIPQSESGQGVYTALAQIVAGELGADWRSVAVQPVPPSPLFSNKLLAREWAPAFLPEKAGLEAEQGPVATVVNELATRDMFVATGGSTSIRQFERPCREAGATARVLLCQAAAARWDTEWEQCQVDKGFVTFGKKRLAFADLVADAAALKPPSPIPLNPSARNRLSGRDAPRLDLASKVDGSVSFAGDIRLPDMLFASVRGGPTGKTTLKSLNSKAAFKIRGVVNIVKTEHWVASVATNWWAANRALDAMAPVFVTEGRMADSVKMTDALANAIASGPGTRMVRQGDVDATMAKEAATRVFNADYSVAAAVHAPIETRSATADYRDGRLQLWLASQAPHQAKQAAAKAIGIDADDVTLHPVIAGGSFDRNFDNVIAAQIAVIAKEVGRPVQLVWSRAEDFVRDYVRTPALGRLSASLDQDGTLAGMTVRVAAASSMRELANRLDGENPADARATAAGEFDSLALEGAVPPYAIANLTVDHFPVDLPIMTGPWRSLAHSYNCFFIESFVDELAQKAGIEPLSFRMQMLVNQTRLARCLTGVASMAGWDGGISGSSKGLACHSMRGSHIAIVASARTNETGVRVERISAMVDCGRLINPDLARQQIEGGIVFGLAQALGASTDFEKGLPTVRRLREIDLPVLADIPEIIVEFIRSDEDPGGVSELGVPAVAPAVANALFSAAGVRLRELPLLSRGL</sequence>
<dbReference type="EMBL" id="CP035733">
    <property type="protein sequence ID" value="QGY80866.1"/>
    <property type="molecule type" value="Genomic_DNA"/>
</dbReference>
<evidence type="ECO:0000256" key="1">
    <source>
        <dbReference type="SAM" id="Phobius"/>
    </source>
</evidence>
<dbReference type="RefSeq" id="WP_158900516.1">
    <property type="nucleotide sequence ID" value="NZ_CP035733.1"/>
</dbReference>
<dbReference type="InterPro" id="IPR037165">
    <property type="entry name" value="AldOxase/xan_DH_Mopterin-bd_sf"/>
</dbReference>
<keyword evidence="1" id="KW-1133">Transmembrane helix</keyword>
<proteinExistence type="predicted"/>
<dbReference type="InterPro" id="IPR008274">
    <property type="entry name" value="AldOxase/xan_DH_MoCoBD1"/>
</dbReference>
<dbReference type="InterPro" id="IPR012368">
    <property type="entry name" value="OxRdtase_Mopterin-bd_su_IorB"/>
</dbReference>
<dbReference type="GO" id="GO:0016491">
    <property type="term" value="F:oxidoreductase activity"/>
    <property type="evidence" value="ECO:0007669"/>
    <property type="project" value="InterPro"/>
</dbReference>
<dbReference type="Gene3D" id="3.30.365.10">
    <property type="entry name" value="Aldehyde oxidase/xanthine dehydrogenase, molybdopterin binding domain"/>
    <property type="match status" value="4"/>
</dbReference>
<dbReference type="InterPro" id="IPR052516">
    <property type="entry name" value="N-heterocyclic_Hydroxylase"/>
</dbReference>
<dbReference type="Gene3D" id="3.90.1170.50">
    <property type="entry name" value="Aldehyde oxidase/xanthine dehydrogenase, a/b hammerhead"/>
    <property type="match status" value="1"/>
</dbReference>
<name>A0A6I6L9Y4_9SPHN</name>
<dbReference type="PIRSF" id="PIRSF036389">
    <property type="entry name" value="IOR_B"/>
    <property type="match status" value="1"/>
</dbReference>
<protein>
    <submittedName>
        <fullName evidence="3">Xanthine dehydrogenase family protein molybdopterin-binding subunit</fullName>
    </submittedName>
</protein>
<dbReference type="KEGG" id="slaa:EUU25_09680"/>
<evidence type="ECO:0000313" key="3">
    <source>
        <dbReference type="EMBL" id="QGY80866.1"/>
    </source>
</evidence>
<dbReference type="SUPFAM" id="SSF56003">
    <property type="entry name" value="Molybdenum cofactor-binding domain"/>
    <property type="match status" value="2"/>
</dbReference>
<evidence type="ECO:0000313" key="4">
    <source>
        <dbReference type="Proteomes" id="UP000428803"/>
    </source>
</evidence>
<keyword evidence="4" id="KW-1185">Reference proteome</keyword>
<evidence type="ECO:0000259" key="2">
    <source>
        <dbReference type="SMART" id="SM01008"/>
    </source>
</evidence>
<dbReference type="OrthoDB" id="9767994at2"/>
<keyword evidence="1" id="KW-0472">Membrane</keyword>
<dbReference type="AlphaFoldDB" id="A0A6I6L9Y4"/>
<accession>A0A6I6L9Y4</accession>
<dbReference type="InterPro" id="IPR046867">
    <property type="entry name" value="AldOxase/xan_DH_MoCoBD2"/>
</dbReference>
<feature type="transmembrane region" description="Helical" evidence="1">
    <location>
        <begin position="16"/>
        <end position="33"/>
    </location>
</feature>
<dbReference type="Pfam" id="PF02738">
    <property type="entry name" value="MoCoBD_1"/>
    <property type="match status" value="1"/>
</dbReference>
<dbReference type="SMART" id="SM01008">
    <property type="entry name" value="Ald_Xan_dh_C"/>
    <property type="match status" value="1"/>
</dbReference>
<dbReference type="SUPFAM" id="SSF54665">
    <property type="entry name" value="CO dehydrogenase molybdoprotein N-domain-like"/>
    <property type="match status" value="1"/>
</dbReference>
<keyword evidence="1" id="KW-0812">Transmembrane</keyword>
<dbReference type="Proteomes" id="UP000428803">
    <property type="component" value="Chromosome"/>
</dbReference>
<dbReference type="Pfam" id="PF20256">
    <property type="entry name" value="MoCoBD_2"/>
    <property type="match status" value="2"/>
</dbReference>
<dbReference type="PANTHER" id="PTHR47495:SF1">
    <property type="entry name" value="BLL3820 PROTEIN"/>
    <property type="match status" value="1"/>
</dbReference>